<protein>
    <submittedName>
        <fullName evidence="9">Glycosyltransferase</fullName>
    </submittedName>
</protein>
<feature type="domain" description="Glycosyltransferase 2-like" evidence="7">
    <location>
        <begin position="7"/>
        <end position="125"/>
    </location>
</feature>
<dbReference type="Gene3D" id="3.90.550.10">
    <property type="entry name" value="Spore Coat Polysaccharide Biosynthesis Protein SpsA, Chain A"/>
    <property type="match status" value="1"/>
</dbReference>
<keyword evidence="6" id="KW-0812">Transmembrane</keyword>
<keyword evidence="3" id="KW-0328">Glycosyltransferase</keyword>
<comment type="subcellular location">
    <subcellularLocation>
        <location evidence="1">Cell membrane</location>
    </subcellularLocation>
</comment>
<proteinExistence type="predicted"/>
<evidence type="ECO:0000256" key="1">
    <source>
        <dbReference type="ARBA" id="ARBA00004236"/>
    </source>
</evidence>
<reference evidence="9 10" key="1">
    <citation type="submission" date="2018-07" db="EMBL/GenBank/DDBJ databases">
        <title>Corallincola holothuriorum sp. nov., a new facultative anaerobe isolated from sea cucumber Apostichopus japonicus.</title>
        <authorList>
            <person name="Xia H."/>
        </authorList>
    </citation>
    <scope>NUCLEOTIDE SEQUENCE [LARGE SCALE GENOMIC DNA]</scope>
    <source>
        <strain evidence="9 10">C4</strain>
    </source>
</reference>
<dbReference type="Pfam" id="PF00535">
    <property type="entry name" value="Glycos_transf_2"/>
    <property type="match status" value="1"/>
</dbReference>
<keyword evidence="5 6" id="KW-0472">Membrane</keyword>
<dbReference type="PANTHER" id="PTHR43646:SF2">
    <property type="entry name" value="GLYCOSYLTRANSFERASE 2-LIKE DOMAIN-CONTAINING PROTEIN"/>
    <property type="match status" value="1"/>
</dbReference>
<evidence type="ECO:0000256" key="2">
    <source>
        <dbReference type="ARBA" id="ARBA00022475"/>
    </source>
</evidence>
<comment type="caution">
    <text evidence="9">The sequence shown here is derived from an EMBL/GenBank/DDBJ whole genome shotgun (WGS) entry which is preliminary data.</text>
</comment>
<sequence>MLLPFVSIVIPAFNEEEYIGRCLLSLEKLDYPKDRFDVRVIDNGSDDDTVKVCRKLGVDVEVKSGVRVGAVRNYGALKSDCDILAFVDSDCEVGTNWLLSAVKEFENESTGAVGGACLAAQDACWVEKAWASSQSVPRKVVKALAGSCFIVRKSIFDDLGGFNESMSAGEDDDLSNRVKLSGYTIVKLKECAVVHLGYPKTLMATMKRQIWHGSYQIESARTKTDKLLWLVHIYSLAVFVLPVLLISLIFGYPSLFFVVAALAAILGIPALATMVKNTRSESNHSGIAITTQRYVLYQVYFVGRMIGLIKNYSRRLFSSQKVVREEE</sequence>
<dbReference type="GO" id="GO:0016757">
    <property type="term" value="F:glycosyltransferase activity"/>
    <property type="evidence" value="ECO:0007669"/>
    <property type="project" value="UniProtKB-KW"/>
</dbReference>
<evidence type="ECO:0000256" key="3">
    <source>
        <dbReference type="ARBA" id="ARBA00022676"/>
    </source>
</evidence>
<dbReference type="EMBL" id="QPID01000012">
    <property type="protein sequence ID" value="RCU45163.1"/>
    <property type="molecule type" value="Genomic_DNA"/>
</dbReference>
<keyword evidence="4 9" id="KW-0808">Transferase</keyword>
<gene>
    <name evidence="9" type="ORF">DU002_17195</name>
</gene>
<dbReference type="InterPro" id="IPR029044">
    <property type="entry name" value="Nucleotide-diphossugar_trans"/>
</dbReference>
<dbReference type="SUPFAM" id="SSF53448">
    <property type="entry name" value="Nucleotide-diphospho-sugar transferases"/>
    <property type="match status" value="1"/>
</dbReference>
<evidence type="ECO:0000256" key="4">
    <source>
        <dbReference type="ARBA" id="ARBA00022679"/>
    </source>
</evidence>
<feature type="domain" description="Glycosyltransferase 2-like" evidence="8">
    <location>
        <begin position="138"/>
        <end position="264"/>
    </location>
</feature>
<keyword evidence="10" id="KW-1185">Reference proteome</keyword>
<dbReference type="PANTHER" id="PTHR43646">
    <property type="entry name" value="GLYCOSYLTRANSFERASE"/>
    <property type="match status" value="1"/>
</dbReference>
<evidence type="ECO:0000259" key="7">
    <source>
        <dbReference type="Pfam" id="PF00535"/>
    </source>
</evidence>
<evidence type="ECO:0000256" key="6">
    <source>
        <dbReference type="SAM" id="Phobius"/>
    </source>
</evidence>
<name>A0A368N555_9GAMM</name>
<feature type="transmembrane region" description="Helical" evidence="6">
    <location>
        <begin position="255"/>
        <end position="275"/>
    </location>
</feature>
<organism evidence="9 10">
    <name type="scientific">Corallincola holothuriorum</name>
    <dbReference type="NCBI Taxonomy" id="2282215"/>
    <lineage>
        <taxon>Bacteria</taxon>
        <taxon>Pseudomonadati</taxon>
        <taxon>Pseudomonadota</taxon>
        <taxon>Gammaproteobacteria</taxon>
        <taxon>Alteromonadales</taxon>
        <taxon>Psychromonadaceae</taxon>
        <taxon>Corallincola</taxon>
    </lineage>
</organism>
<evidence type="ECO:0000313" key="9">
    <source>
        <dbReference type="EMBL" id="RCU45163.1"/>
    </source>
</evidence>
<evidence type="ECO:0000313" key="10">
    <source>
        <dbReference type="Proteomes" id="UP000252558"/>
    </source>
</evidence>
<feature type="transmembrane region" description="Helical" evidence="6">
    <location>
        <begin position="227"/>
        <end position="249"/>
    </location>
</feature>
<accession>A0A368N555</accession>
<dbReference type="GO" id="GO:0005886">
    <property type="term" value="C:plasma membrane"/>
    <property type="evidence" value="ECO:0007669"/>
    <property type="project" value="UniProtKB-SubCell"/>
</dbReference>
<dbReference type="Pfam" id="PF13632">
    <property type="entry name" value="Glyco_trans_2_3"/>
    <property type="match status" value="1"/>
</dbReference>
<dbReference type="AlphaFoldDB" id="A0A368N555"/>
<keyword evidence="2" id="KW-1003">Cell membrane</keyword>
<evidence type="ECO:0000259" key="8">
    <source>
        <dbReference type="Pfam" id="PF13632"/>
    </source>
</evidence>
<keyword evidence="6" id="KW-1133">Transmembrane helix</keyword>
<dbReference type="InterPro" id="IPR001173">
    <property type="entry name" value="Glyco_trans_2-like"/>
</dbReference>
<evidence type="ECO:0000256" key="5">
    <source>
        <dbReference type="ARBA" id="ARBA00023136"/>
    </source>
</evidence>
<dbReference type="Proteomes" id="UP000252558">
    <property type="component" value="Unassembled WGS sequence"/>
</dbReference>